<name>A0A6G7PYT0_9BACT</name>
<evidence type="ECO:0000256" key="3">
    <source>
        <dbReference type="ARBA" id="ARBA00022692"/>
    </source>
</evidence>
<reference evidence="7 8" key="1">
    <citation type="submission" date="2020-02" db="EMBL/GenBank/DDBJ databases">
        <title>Genome analysis of Thermosulfuriphilus ammonigenes ST65T, an anaerobic thermophilic chemolithoautotrophic bacterium isolated from a deep-sea hydrothermal vent.</title>
        <authorList>
            <person name="Slobodkina G."/>
            <person name="Allioux M."/>
            <person name="Merkel A."/>
            <person name="Alain K."/>
            <person name="Jebbar M."/>
            <person name="Slobodkin A."/>
        </authorList>
    </citation>
    <scope>NUCLEOTIDE SEQUENCE [LARGE SCALE GENOMIC DNA]</scope>
    <source>
        <strain evidence="7 8">ST65</strain>
    </source>
</reference>
<dbReference type="RefSeq" id="WP_166032952.1">
    <property type="nucleotide sequence ID" value="NZ_CP048877.1"/>
</dbReference>
<keyword evidence="6" id="KW-0131">Cell cycle</keyword>
<dbReference type="GO" id="GO:0043093">
    <property type="term" value="P:FtsZ-dependent cytokinesis"/>
    <property type="evidence" value="ECO:0007669"/>
    <property type="project" value="TreeGrafter"/>
</dbReference>
<evidence type="ECO:0000313" key="8">
    <source>
        <dbReference type="Proteomes" id="UP000502179"/>
    </source>
</evidence>
<keyword evidence="8" id="KW-1185">Reference proteome</keyword>
<sequence length="83" mass="9879">MGLLGAIFLIWNLFSPYGLLRYYQLKARVAELSQEVALLRQDCQDLKQRITLLKNDRTYIEKVARQRYGLVKNNEILYQFPQK</sequence>
<evidence type="ECO:0000256" key="1">
    <source>
        <dbReference type="ARBA" id="ARBA00022475"/>
    </source>
</evidence>
<evidence type="ECO:0000256" key="6">
    <source>
        <dbReference type="ARBA" id="ARBA00023306"/>
    </source>
</evidence>
<dbReference type="Proteomes" id="UP000502179">
    <property type="component" value="Chromosome"/>
</dbReference>
<dbReference type="PANTHER" id="PTHR37485">
    <property type="entry name" value="CELL DIVISION PROTEIN FTSB"/>
    <property type="match status" value="1"/>
</dbReference>
<evidence type="ECO:0000256" key="5">
    <source>
        <dbReference type="ARBA" id="ARBA00023136"/>
    </source>
</evidence>
<keyword evidence="2" id="KW-0132">Cell division</keyword>
<dbReference type="PANTHER" id="PTHR37485:SF1">
    <property type="entry name" value="CELL DIVISION PROTEIN FTSB"/>
    <property type="match status" value="1"/>
</dbReference>
<accession>A0A6G7PYT0</accession>
<keyword evidence="1" id="KW-1003">Cell membrane</keyword>
<evidence type="ECO:0000313" key="7">
    <source>
        <dbReference type="EMBL" id="QIJ72737.1"/>
    </source>
</evidence>
<dbReference type="Pfam" id="PF04977">
    <property type="entry name" value="DivIC"/>
    <property type="match status" value="1"/>
</dbReference>
<dbReference type="InterPro" id="IPR007060">
    <property type="entry name" value="FtsL/DivIC"/>
</dbReference>
<dbReference type="EMBL" id="CP048877">
    <property type="protein sequence ID" value="QIJ72737.1"/>
    <property type="molecule type" value="Genomic_DNA"/>
</dbReference>
<protein>
    <submittedName>
        <fullName evidence="7">Septum formation initiator family protein</fullName>
    </submittedName>
</protein>
<evidence type="ECO:0000256" key="4">
    <source>
        <dbReference type="ARBA" id="ARBA00022989"/>
    </source>
</evidence>
<proteinExistence type="predicted"/>
<dbReference type="InterPro" id="IPR023081">
    <property type="entry name" value="Cell_div_FtsB"/>
</dbReference>
<dbReference type="KEGG" id="tav:G4V39_10810"/>
<dbReference type="AlphaFoldDB" id="A0A6G7PYT0"/>
<keyword evidence="3" id="KW-0812">Transmembrane</keyword>
<evidence type="ECO:0000256" key="2">
    <source>
        <dbReference type="ARBA" id="ARBA00022618"/>
    </source>
</evidence>
<gene>
    <name evidence="7" type="ORF">G4V39_10810</name>
</gene>
<keyword evidence="5" id="KW-0472">Membrane</keyword>
<organism evidence="7 8">
    <name type="scientific">Thermosulfuriphilus ammonigenes</name>
    <dbReference type="NCBI Taxonomy" id="1936021"/>
    <lineage>
        <taxon>Bacteria</taxon>
        <taxon>Pseudomonadati</taxon>
        <taxon>Thermodesulfobacteriota</taxon>
        <taxon>Thermodesulfobacteria</taxon>
        <taxon>Thermodesulfobacteriales</taxon>
        <taxon>Thermodesulfobacteriaceae</taxon>
        <taxon>Thermosulfuriphilus</taxon>
    </lineage>
</organism>
<dbReference type="GO" id="GO:0030428">
    <property type="term" value="C:cell septum"/>
    <property type="evidence" value="ECO:0007669"/>
    <property type="project" value="TreeGrafter"/>
</dbReference>
<keyword evidence="4" id="KW-1133">Transmembrane helix</keyword>
<dbReference type="Gene3D" id="1.20.5.170">
    <property type="match status" value="1"/>
</dbReference>